<name>A0A069CZT1_9BACE</name>
<keyword evidence="2" id="KW-1185">Reference proteome</keyword>
<dbReference type="SUPFAM" id="SSF49464">
    <property type="entry name" value="Carboxypeptidase regulatory domain-like"/>
    <property type="match status" value="1"/>
</dbReference>
<protein>
    <submittedName>
        <fullName evidence="1">TonB-dependent receptor</fullName>
    </submittedName>
</protein>
<dbReference type="AlphaFoldDB" id="A0A069CZT1"/>
<dbReference type="EMBL" id="BAJS01000002">
    <property type="protein sequence ID" value="GAK35625.1"/>
    <property type="molecule type" value="Genomic_DNA"/>
</dbReference>
<keyword evidence="1" id="KW-0675">Receptor</keyword>
<dbReference type="InterPro" id="IPR037066">
    <property type="entry name" value="Plug_dom_sf"/>
</dbReference>
<dbReference type="InterPro" id="IPR008969">
    <property type="entry name" value="CarboxyPept-like_regulatory"/>
</dbReference>
<dbReference type="Gene3D" id="2.170.130.10">
    <property type="entry name" value="TonB-dependent receptor, plug domain"/>
    <property type="match status" value="1"/>
</dbReference>
<reference evidence="1 2" key="1">
    <citation type="journal article" date="2015" name="Microbes Environ.">
        <title>Distribution and evolution of nitrogen fixation genes in the phylum bacteroidetes.</title>
        <authorList>
            <person name="Inoue J."/>
            <person name="Oshima K."/>
            <person name="Suda W."/>
            <person name="Sakamoto M."/>
            <person name="Iino T."/>
            <person name="Noda S."/>
            <person name="Hongoh Y."/>
            <person name="Hattori M."/>
            <person name="Ohkuma M."/>
        </authorList>
    </citation>
    <scope>NUCLEOTIDE SEQUENCE [LARGE SCALE GENOMIC DNA]</scope>
    <source>
        <strain evidence="1 2">JCM 15093</strain>
    </source>
</reference>
<dbReference type="Proteomes" id="UP000027601">
    <property type="component" value="Unassembled WGS sequence"/>
</dbReference>
<dbReference type="eggNOG" id="COG1629">
    <property type="taxonomic scope" value="Bacteria"/>
</dbReference>
<accession>A0A069CZT1</accession>
<dbReference type="OrthoDB" id="1112758at2"/>
<sequence length="182" mass="19158">MKHLIILITILLSGTTIGAIHAQSVIKGYVIDEKTGEPITGATLVEKNTTNGTLTGINGEFSFKLQGQLPATLQVSFVGYRSKEAIVSSANKSIQVLLSEDAQLLNEVVVVGYGTQRRKELTGSVSSVHQSVLEQPTLSVDGLLAGAIPGVQVTQNSGQPGEGSTSAFVEETLYTPATNPFM</sequence>
<dbReference type="RefSeq" id="WP_024995728.1">
    <property type="nucleotide sequence ID" value="NZ_BAJS01000002.1"/>
</dbReference>
<evidence type="ECO:0000313" key="1">
    <source>
        <dbReference type="EMBL" id="GAK35625.1"/>
    </source>
</evidence>
<dbReference type="Gene3D" id="2.60.40.1120">
    <property type="entry name" value="Carboxypeptidase-like, regulatory domain"/>
    <property type="match status" value="1"/>
</dbReference>
<organism evidence="1 2">
    <name type="scientific">Bacteroides graminisolvens DSM 19988 = JCM 15093</name>
    <dbReference type="NCBI Taxonomy" id="1121097"/>
    <lineage>
        <taxon>Bacteria</taxon>
        <taxon>Pseudomonadati</taxon>
        <taxon>Bacteroidota</taxon>
        <taxon>Bacteroidia</taxon>
        <taxon>Bacteroidales</taxon>
        <taxon>Bacteroidaceae</taxon>
        <taxon>Bacteroides</taxon>
    </lineage>
</organism>
<gene>
    <name evidence="1" type="ORF">JCM15093_730</name>
</gene>
<dbReference type="SUPFAM" id="SSF56935">
    <property type="entry name" value="Porins"/>
    <property type="match status" value="1"/>
</dbReference>
<dbReference type="Pfam" id="PF13715">
    <property type="entry name" value="CarbopepD_reg_2"/>
    <property type="match status" value="1"/>
</dbReference>
<proteinExistence type="predicted"/>
<evidence type="ECO:0000313" key="2">
    <source>
        <dbReference type="Proteomes" id="UP000027601"/>
    </source>
</evidence>
<comment type="caution">
    <text evidence="1">The sequence shown here is derived from an EMBL/GenBank/DDBJ whole genome shotgun (WGS) entry which is preliminary data.</text>
</comment>